<feature type="domain" description="Aminoacyl-transfer RNA synthetases class-II family profile" evidence="8">
    <location>
        <begin position="150"/>
        <end position="561"/>
    </location>
</feature>
<evidence type="ECO:0000256" key="3">
    <source>
        <dbReference type="ARBA" id="ARBA00022741"/>
    </source>
</evidence>
<feature type="binding site" evidence="7">
    <location>
        <begin position="226"/>
        <end position="228"/>
    </location>
    <ligand>
        <name>ATP</name>
        <dbReference type="ChEBI" id="CHEBI:30616"/>
    </ligand>
</feature>
<dbReference type="Gene3D" id="3.30.930.10">
    <property type="entry name" value="Bira Bifunctional Protein, Domain 2"/>
    <property type="match status" value="1"/>
</dbReference>
<feature type="binding site" evidence="7">
    <location>
        <position position="235"/>
    </location>
    <ligand>
        <name>ATP</name>
        <dbReference type="ChEBI" id="CHEBI:30616"/>
    </ligand>
</feature>
<feature type="binding site" evidence="7">
    <location>
        <position position="180"/>
    </location>
    <ligand>
        <name>L-aspartate</name>
        <dbReference type="ChEBI" id="CHEBI:29991"/>
    </ligand>
</feature>
<keyword evidence="10" id="KW-1185">Reference proteome</keyword>
<dbReference type="InterPro" id="IPR047089">
    <property type="entry name" value="Asp-tRNA-ligase_1_N"/>
</dbReference>
<comment type="caution">
    <text evidence="9">The sequence shown here is derived from an EMBL/GenBank/DDBJ whole genome shotgun (WGS) entry which is preliminary data.</text>
</comment>
<dbReference type="Pfam" id="PF01336">
    <property type="entry name" value="tRNA_anti-codon"/>
    <property type="match status" value="1"/>
</dbReference>
<dbReference type="InterPro" id="IPR047090">
    <property type="entry name" value="AspRS_core"/>
</dbReference>
<comment type="caution">
    <text evidence="7">Lacks conserved residue(s) required for the propagation of feature annotation.</text>
</comment>
<sequence length="593" mass="67436">MADTMQGLKRTHYCGEVTEAVIGSEVVVSGWVQRARNLGNLIFIDLRDRSGVVQLAFGDKTDRAIFEKAAGVRGEYVLMAKGVLRRRESVNKEIKTGEVEIEVTDLRVLAKSETPPFEIVDNTNVKEELRLKYRYLDLRRSPMQQALMARHRIVKIARDYFDKNDFVEIETPVLIKSTPEGARDYLVPSRVHPGEFYALPQSPQLYKQLLMLSGYDRYMQVARCFRDEDLRADRQPEFTQIDIEMSFVDEEDVMTMNEGFIKKVFHEVLGVEVQTPFRRMPYDEAMSRYGVDKPDTRFGLELCDLTDLLKNTEFKVFAGATAEGYSVRGINVKGAAATLTRKEIDKLTDFVKTYRAKGLAFTRFTADGVSSSFEKFLTEDEVKAIHERMGAEEGDVLLIVADKNKVVFDSLGALRNHLAKMLHLYEEGTFDFLWVTDFPLFEYDEEEGRWVAMHHPFTSPKLSDVDKLLSDPGHTYARAYDIVLNGVELGGGSIRISDPEIQQKMFEAIGLTDEQAQERFGFLLNAFKYGVPPHGGMAYGLDRLVMLMLGKDSIKEVIAFPKVQNASDLMTDCPSPVDQKDLDVLHIRVQDDK</sequence>
<dbReference type="PRINTS" id="PR01042">
    <property type="entry name" value="TRNASYNTHASP"/>
</dbReference>
<feature type="binding site" evidence="7">
    <location>
        <position position="488"/>
    </location>
    <ligand>
        <name>ATP</name>
        <dbReference type="ChEBI" id="CHEBI:30616"/>
    </ligand>
</feature>
<evidence type="ECO:0000256" key="1">
    <source>
        <dbReference type="ARBA" id="ARBA00006303"/>
    </source>
</evidence>
<evidence type="ECO:0000259" key="8">
    <source>
        <dbReference type="PROSITE" id="PS50862"/>
    </source>
</evidence>
<dbReference type="NCBIfam" id="TIGR00459">
    <property type="entry name" value="aspS_bact"/>
    <property type="match status" value="1"/>
</dbReference>
<comment type="function">
    <text evidence="7">Catalyzes the attachment of L-aspartate to tRNA(Asp) in a two-step reaction: L-aspartate is first activated by ATP to form Asp-AMP and then transferred to the acceptor end of tRNA(Asp).</text>
</comment>
<evidence type="ECO:0000256" key="7">
    <source>
        <dbReference type="HAMAP-Rule" id="MF_00044"/>
    </source>
</evidence>
<keyword evidence="6 7" id="KW-0030">Aminoacyl-tRNA synthetase</keyword>
<dbReference type="InterPro" id="IPR002312">
    <property type="entry name" value="Asp/Asn-tRNA-synth_IIb"/>
</dbReference>
<comment type="catalytic activity">
    <reaction evidence="7">
        <text>tRNA(Asp) + L-aspartate + ATP = L-aspartyl-tRNA(Asp) + AMP + diphosphate</text>
        <dbReference type="Rhea" id="RHEA:19649"/>
        <dbReference type="Rhea" id="RHEA-COMP:9660"/>
        <dbReference type="Rhea" id="RHEA-COMP:9678"/>
        <dbReference type="ChEBI" id="CHEBI:29991"/>
        <dbReference type="ChEBI" id="CHEBI:30616"/>
        <dbReference type="ChEBI" id="CHEBI:33019"/>
        <dbReference type="ChEBI" id="CHEBI:78442"/>
        <dbReference type="ChEBI" id="CHEBI:78516"/>
        <dbReference type="ChEBI" id="CHEBI:456215"/>
        <dbReference type="EC" id="6.1.1.12"/>
    </reaction>
</comment>
<dbReference type="PANTHER" id="PTHR22594">
    <property type="entry name" value="ASPARTYL/LYSYL-TRNA SYNTHETASE"/>
    <property type="match status" value="1"/>
</dbReference>
<gene>
    <name evidence="7 9" type="primary">aspS</name>
    <name evidence="9" type="ORF">H9X81_01980</name>
</gene>
<feature type="binding site" evidence="7">
    <location>
        <position position="226"/>
    </location>
    <ligand>
        <name>L-aspartate</name>
        <dbReference type="ChEBI" id="CHEBI:29991"/>
    </ligand>
</feature>
<comment type="subcellular location">
    <subcellularLocation>
        <location evidence="7">Cytoplasm</location>
    </subcellularLocation>
</comment>
<dbReference type="RefSeq" id="WP_204719415.1">
    <property type="nucleotide sequence ID" value="NZ_JACSNR010000001.1"/>
</dbReference>
<evidence type="ECO:0000256" key="2">
    <source>
        <dbReference type="ARBA" id="ARBA00022598"/>
    </source>
</evidence>
<keyword evidence="2 7" id="KW-0436">Ligase</keyword>
<dbReference type="NCBIfam" id="NF001750">
    <property type="entry name" value="PRK00476.1"/>
    <property type="match status" value="1"/>
</dbReference>
<dbReference type="EMBL" id="JACSNR010000001">
    <property type="protein sequence ID" value="MBM6922464.1"/>
    <property type="molecule type" value="Genomic_DNA"/>
</dbReference>
<feature type="binding site" evidence="7">
    <location>
        <position position="495"/>
    </location>
    <ligand>
        <name>L-aspartate</name>
        <dbReference type="ChEBI" id="CHEBI:29991"/>
    </ligand>
</feature>
<dbReference type="Proteomes" id="UP000724149">
    <property type="component" value="Unassembled WGS sequence"/>
</dbReference>
<feature type="binding site" evidence="7">
    <location>
        <begin position="540"/>
        <end position="543"/>
    </location>
    <ligand>
        <name>ATP</name>
        <dbReference type="ChEBI" id="CHEBI:30616"/>
    </ligand>
</feature>
<dbReference type="InterPro" id="IPR006195">
    <property type="entry name" value="aa-tRNA-synth_II"/>
</dbReference>
<dbReference type="GO" id="GO:0004815">
    <property type="term" value="F:aspartate-tRNA ligase activity"/>
    <property type="evidence" value="ECO:0007669"/>
    <property type="project" value="UniProtKB-EC"/>
</dbReference>
<dbReference type="InterPro" id="IPR045864">
    <property type="entry name" value="aa-tRNA-synth_II/BPL/LPL"/>
</dbReference>
<feature type="region of interest" description="Aspartate" evidence="7">
    <location>
        <begin position="204"/>
        <end position="207"/>
    </location>
</feature>
<dbReference type="EC" id="6.1.1.12" evidence="7"/>
<dbReference type="SUPFAM" id="SSF55261">
    <property type="entry name" value="GAD domain-like"/>
    <property type="match status" value="1"/>
</dbReference>
<comment type="subunit">
    <text evidence="7">Homodimer.</text>
</comment>
<dbReference type="PROSITE" id="PS50862">
    <property type="entry name" value="AA_TRNA_LIGASE_II"/>
    <property type="match status" value="1"/>
</dbReference>
<organism evidence="9 10">
    <name type="scientific">Hydrogenoanaerobacterium saccharovorans</name>
    <dbReference type="NCBI Taxonomy" id="474960"/>
    <lineage>
        <taxon>Bacteria</taxon>
        <taxon>Bacillati</taxon>
        <taxon>Bacillota</taxon>
        <taxon>Clostridia</taxon>
        <taxon>Eubacteriales</taxon>
        <taxon>Oscillospiraceae</taxon>
        <taxon>Hydrogenoanaerobacterium</taxon>
    </lineage>
</organism>
<dbReference type="InterPro" id="IPR004364">
    <property type="entry name" value="Aa-tRNA-synt_II"/>
</dbReference>
<dbReference type="Pfam" id="PF02938">
    <property type="entry name" value="GAD"/>
    <property type="match status" value="1"/>
</dbReference>
<evidence type="ECO:0000256" key="6">
    <source>
        <dbReference type="ARBA" id="ARBA00023146"/>
    </source>
</evidence>
<evidence type="ECO:0000313" key="9">
    <source>
        <dbReference type="EMBL" id="MBM6922464.1"/>
    </source>
</evidence>
<accession>A0ABS2GLZ6</accession>
<proteinExistence type="inferred from homology"/>
<name>A0ABS2GLZ6_9FIRM</name>
<keyword evidence="7" id="KW-0963">Cytoplasm</keyword>
<comment type="similarity">
    <text evidence="1 7">Belongs to the class-II aminoacyl-tRNA synthetase family. Type 1 subfamily.</text>
</comment>
<dbReference type="CDD" id="cd00777">
    <property type="entry name" value="AspRS_core"/>
    <property type="match status" value="1"/>
</dbReference>
<dbReference type="SUPFAM" id="SSF55681">
    <property type="entry name" value="Class II aaRS and biotin synthetases"/>
    <property type="match status" value="1"/>
</dbReference>
<dbReference type="InterPro" id="IPR029351">
    <property type="entry name" value="GAD_dom"/>
</dbReference>
<reference evidence="9 10" key="1">
    <citation type="journal article" date="2021" name="Sci. Rep.">
        <title>The distribution of antibiotic resistance genes in chicken gut microbiota commensals.</title>
        <authorList>
            <person name="Juricova H."/>
            <person name="Matiasovicova J."/>
            <person name="Kubasova T."/>
            <person name="Cejkova D."/>
            <person name="Rychlik I."/>
        </authorList>
    </citation>
    <scope>NUCLEOTIDE SEQUENCE [LARGE SCALE GENOMIC DNA]</scope>
    <source>
        <strain evidence="9 10">An564</strain>
    </source>
</reference>
<dbReference type="InterPro" id="IPR004524">
    <property type="entry name" value="Asp-tRNA-ligase_1"/>
</dbReference>
<dbReference type="CDD" id="cd04317">
    <property type="entry name" value="EcAspRS_like_N"/>
    <property type="match status" value="1"/>
</dbReference>
<dbReference type="InterPro" id="IPR012340">
    <property type="entry name" value="NA-bd_OB-fold"/>
</dbReference>
<dbReference type="InterPro" id="IPR004115">
    <property type="entry name" value="GAD-like_sf"/>
</dbReference>
<evidence type="ECO:0000313" key="10">
    <source>
        <dbReference type="Proteomes" id="UP000724149"/>
    </source>
</evidence>
<keyword evidence="4 7" id="KW-0067">ATP-binding</keyword>
<feature type="binding site" evidence="7">
    <location>
        <position position="454"/>
    </location>
    <ligand>
        <name>L-aspartate</name>
        <dbReference type="ChEBI" id="CHEBI:29991"/>
    </ligand>
</feature>
<dbReference type="InterPro" id="IPR004365">
    <property type="entry name" value="NA-bd_OB_tRNA"/>
</dbReference>
<dbReference type="Gene3D" id="3.30.1360.30">
    <property type="entry name" value="GAD-like domain"/>
    <property type="match status" value="1"/>
</dbReference>
<dbReference type="PANTHER" id="PTHR22594:SF5">
    <property type="entry name" value="ASPARTATE--TRNA LIGASE, MITOCHONDRIAL"/>
    <property type="match status" value="1"/>
</dbReference>
<protein>
    <recommendedName>
        <fullName evidence="7">Aspartate--tRNA ligase</fullName>
        <ecNumber evidence="7">6.1.1.12</ecNumber>
    </recommendedName>
    <alternativeName>
        <fullName evidence="7">Aspartyl-tRNA synthetase</fullName>
        <shortName evidence="7">AspRS</shortName>
    </alternativeName>
</protein>
<evidence type="ECO:0000256" key="5">
    <source>
        <dbReference type="ARBA" id="ARBA00022917"/>
    </source>
</evidence>
<dbReference type="Gene3D" id="2.40.50.140">
    <property type="entry name" value="Nucleic acid-binding proteins"/>
    <property type="match status" value="1"/>
</dbReference>
<keyword evidence="3 7" id="KW-0547">Nucleotide-binding</keyword>
<dbReference type="SUPFAM" id="SSF50249">
    <property type="entry name" value="Nucleic acid-binding proteins"/>
    <property type="match status" value="1"/>
</dbReference>
<keyword evidence="5 7" id="KW-0648">Protein biosynthesis</keyword>
<evidence type="ECO:0000256" key="4">
    <source>
        <dbReference type="ARBA" id="ARBA00022840"/>
    </source>
</evidence>
<dbReference type="HAMAP" id="MF_00044">
    <property type="entry name" value="Asp_tRNA_synth_type1"/>
    <property type="match status" value="1"/>
</dbReference>
<dbReference type="Pfam" id="PF00152">
    <property type="entry name" value="tRNA-synt_2"/>
    <property type="match status" value="1"/>
</dbReference>